<proteinExistence type="predicted"/>
<protein>
    <submittedName>
        <fullName evidence="3">Uncharacterized protein</fullName>
    </submittedName>
</protein>
<dbReference type="RefSeq" id="WP_378047859.1">
    <property type="nucleotide sequence ID" value="NZ_JBHSXE010000001.1"/>
</dbReference>
<organism evidence="3 4">
    <name type="scientific">Actinomadura yumaensis</name>
    <dbReference type="NCBI Taxonomy" id="111807"/>
    <lineage>
        <taxon>Bacteria</taxon>
        <taxon>Bacillati</taxon>
        <taxon>Actinomycetota</taxon>
        <taxon>Actinomycetes</taxon>
        <taxon>Streptosporangiales</taxon>
        <taxon>Thermomonosporaceae</taxon>
        <taxon>Actinomadura</taxon>
    </lineage>
</organism>
<evidence type="ECO:0000313" key="4">
    <source>
        <dbReference type="Proteomes" id="UP001596380"/>
    </source>
</evidence>
<feature type="signal peptide" evidence="2">
    <location>
        <begin position="1"/>
        <end position="24"/>
    </location>
</feature>
<keyword evidence="2" id="KW-0732">Signal</keyword>
<name>A0ABW2CUM8_9ACTN</name>
<dbReference type="Proteomes" id="UP001596380">
    <property type="component" value="Unassembled WGS sequence"/>
</dbReference>
<feature type="compositionally biased region" description="Basic residues" evidence="1">
    <location>
        <begin position="67"/>
        <end position="79"/>
    </location>
</feature>
<evidence type="ECO:0000313" key="3">
    <source>
        <dbReference type="EMBL" id="MFC6885207.1"/>
    </source>
</evidence>
<keyword evidence="4" id="KW-1185">Reference proteome</keyword>
<reference evidence="4" key="1">
    <citation type="journal article" date="2019" name="Int. J. Syst. Evol. Microbiol.">
        <title>The Global Catalogue of Microorganisms (GCM) 10K type strain sequencing project: providing services to taxonomists for standard genome sequencing and annotation.</title>
        <authorList>
            <consortium name="The Broad Institute Genomics Platform"/>
            <consortium name="The Broad Institute Genome Sequencing Center for Infectious Disease"/>
            <person name="Wu L."/>
            <person name="Ma J."/>
        </authorList>
    </citation>
    <scope>NUCLEOTIDE SEQUENCE [LARGE SCALE GENOMIC DNA]</scope>
    <source>
        <strain evidence="4">JCM 3369</strain>
    </source>
</reference>
<gene>
    <name evidence="3" type="ORF">ACFQKB_36000</name>
</gene>
<comment type="caution">
    <text evidence="3">The sequence shown here is derived from an EMBL/GenBank/DDBJ whole genome shotgun (WGS) entry which is preliminary data.</text>
</comment>
<evidence type="ECO:0000256" key="1">
    <source>
        <dbReference type="SAM" id="MobiDB-lite"/>
    </source>
</evidence>
<dbReference type="EMBL" id="JBHSXS010000035">
    <property type="protein sequence ID" value="MFC6885207.1"/>
    <property type="molecule type" value="Genomic_DNA"/>
</dbReference>
<sequence>MRIRIPLAIVAAGAGLVLAPAAEAAPAPSKPDNGTSIVSSAPGKGTKRGELGGQVKSGSAHGDTKATKGKASPHPRRVRCWNGRTSGRSFYETCSGRRYRPYVDCSNHYRYYSRIVFSGTWNHKLTCPPRTRAIWGGARG</sequence>
<accession>A0ABW2CUM8</accession>
<feature type="chain" id="PRO_5045614634" evidence="2">
    <location>
        <begin position="25"/>
        <end position="140"/>
    </location>
</feature>
<feature type="region of interest" description="Disordered" evidence="1">
    <location>
        <begin position="24"/>
        <end position="79"/>
    </location>
</feature>
<evidence type="ECO:0000256" key="2">
    <source>
        <dbReference type="SAM" id="SignalP"/>
    </source>
</evidence>